<evidence type="ECO:0000259" key="7">
    <source>
        <dbReference type="Pfam" id="PF00675"/>
    </source>
</evidence>
<evidence type="ECO:0000259" key="8">
    <source>
        <dbReference type="Pfam" id="PF05193"/>
    </source>
</evidence>
<dbReference type="InterPro" id="IPR011765">
    <property type="entry name" value="Pept_M16_N"/>
</dbReference>
<comment type="similarity">
    <text evidence="1">Belongs to the peptidase M16 family.</text>
</comment>
<keyword evidence="6" id="KW-0732">Signal</keyword>
<dbReference type="PANTHER" id="PTHR43690:SF34">
    <property type="entry name" value="ZINC PROTEASE PQQL-LIKE"/>
    <property type="match status" value="1"/>
</dbReference>
<evidence type="ECO:0000256" key="4">
    <source>
        <dbReference type="ARBA" id="ARBA00022833"/>
    </source>
</evidence>
<keyword evidence="5" id="KW-0482">Metalloprotease</keyword>
<accession>A0ABV9SZL2</accession>
<keyword evidence="4" id="KW-0862">Zinc</keyword>
<evidence type="ECO:0000313" key="9">
    <source>
        <dbReference type="EMBL" id="MFC4871644.1"/>
    </source>
</evidence>
<keyword evidence="2" id="KW-0645">Protease</keyword>
<comment type="caution">
    <text evidence="9">The sequence shown here is derived from an EMBL/GenBank/DDBJ whole genome shotgun (WGS) entry which is preliminary data.</text>
</comment>
<dbReference type="InterPro" id="IPR011249">
    <property type="entry name" value="Metalloenz_LuxS/M16"/>
</dbReference>
<dbReference type="InterPro" id="IPR007863">
    <property type="entry name" value="Peptidase_M16_C"/>
</dbReference>
<keyword evidence="10" id="KW-1185">Reference proteome</keyword>
<keyword evidence="3" id="KW-0378">Hydrolase</keyword>
<evidence type="ECO:0000256" key="2">
    <source>
        <dbReference type="ARBA" id="ARBA00022670"/>
    </source>
</evidence>
<dbReference type="EMBL" id="JBHSJJ010000004">
    <property type="protein sequence ID" value="MFC4871644.1"/>
    <property type="molecule type" value="Genomic_DNA"/>
</dbReference>
<protein>
    <submittedName>
        <fullName evidence="9">M16 family metallopeptidase</fullName>
    </submittedName>
</protein>
<evidence type="ECO:0000256" key="3">
    <source>
        <dbReference type="ARBA" id="ARBA00022801"/>
    </source>
</evidence>
<dbReference type="Gene3D" id="3.30.830.10">
    <property type="entry name" value="Metalloenzyme, LuxS/M16 peptidase-like"/>
    <property type="match status" value="4"/>
</dbReference>
<feature type="domain" description="Peptidase M16 C-terminal" evidence="8">
    <location>
        <begin position="207"/>
        <end position="388"/>
    </location>
</feature>
<evidence type="ECO:0000256" key="6">
    <source>
        <dbReference type="SAM" id="SignalP"/>
    </source>
</evidence>
<gene>
    <name evidence="9" type="ORF">ACFPFU_08100</name>
</gene>
<proteinExistence type="inferred from homology"/>
<dbReference type="Pfam" id="PF00675">
    <property type="entry name" value="Peptidase_M16"/>
    <property type="match status" value="1"/>
</dbReference>
<evidence type="ECO:0000313" key="10">
    <source>
        <dbReference type="Proteomes" id="UP001595818"/>
    </source>
</evidence>
<dbReference type="RefSeq" id="WP_377063314.1">
    <property type="nucleotide sequence ID" value="NZ_JBHSJJ010000004.1"/>
</dbReference>
<reference evidence="10" key="1">
    <citation type="journal article" date="2019" name="Int. J. Syst. Evol. Microbiol.">
        <title>The Global Catalogue of Microorganisms (GCM) 10K type strain sequencing project: providing services to taxonomists for standard genome sequencing and annotation.</title>
        <authorList>
            <consortium name="The Broad Institute Genomics Platform"/>
            <consortium name="The Broad Institute Genome Sequencing Center for Infectious Disease"/>
            <person name="Wu L."/>
            <person name="Ma J."/>
        </authorList>
    </citation>
    <scope>NUCLEOTIDE SEQUENCE [LARGE SCALE GENOMIC DNA]</scope>
    <source>
        <strain evidence="10">CGMCC 4.7466</strain>
    </source>
</reference>
<feature type="chain" id="PRO_5046910598" evidence="6">
    <location>
        <begin position="22"/>
        <end position="937"/>
    </location>
</feature>
<dbReference type="Pfam" id="PF05193">
    <property type="entry name" value="Peptidase_M16_C"/>
    <property type="match status" value="2"/>
</dbReference>
<feature type="domain" description="Peptidase M16 C-terminal" evidence="8">
    <location>
        <begin position="695"/>
        <end position="864"/>
    </location>
</feature>
<feature type="domain" description="Peptidase M16 N-terminal" evidence="7">
    <location>
        <begin position="53"/>
        <end position="169"/>
    </location>
</feature>
<evidence type="ECO:0000256" key="1">
    <source>
        <dbReference type="ARBA" id="ARBA00007261"/>
    </source>
</evidence>
<dbReference type="PANTHER" id="PTHR43690">
    <property type="entry name" value="NARDILYSIN"/>
    <property type="match status" value="1"/>
</dbReference>
<feature type="signal peptide" evidence="6">
    <location>
        <begin position="1"/>
        <end position="21"/>
    </location>
</feature>
<dbReference type="InterPro" id="IPR050626">
    <property type="entry name" value="Peptidase_M16"/>
</dbReference>
<dbReference type="Proteomes" id="UP001595818">
    <property type="component" value="Unassembled WGS sequence"/>
</dbReference>
<organism evidence="9 10">
    <name type="scientific">Negadavirga shengliensis</name>
    <dbReference type="NCBI Taxonomy" id="1389218"/>
    <lineage>
        <taxon>Bacteria</taxon>
        <taxon>Pseudomonadati</taxon>
        <taxon>Bacteroidota</taxon>
        <taxon>Cytophagia</taxon>
        <taxon>Cytophagales</taxon>
        <taxon>Cyclobacteriaceae</taxon>
        <taxon>Negadavirga</taxon>
    </lineage>
</organism>
<name>A0ABV9SZL2_9BACT</name>
<evidence type="ECO:0000256" key="5">
    <source>
        <dbReference type="ARBA" id="ARBA00023049"/>
    </source>
</evidence>
<dbReference type="SUPFAM" id="SSF63411">
    <property type="entry name" value="LuxS/MPP-like metallohydrolase"/>
    <property type="match status" value="4"/>
</dbReference>
<sequence>MKKSWLYLISCLYFVVFSAFGQLSPTDTVPLDPRVITGQLENGLKYYIQHNPKPENKLELRLAVNVGSVQEDESQLGLAHFTEHMAFNGSEHFEKNELISYLQSIGVSFGRDLNAYTGFDETVYILPIPTDDEEKLENGFRVLKDWAGGLLLTDEDIDDERGIVVEEWRTGQGTDQRMRDQYFPVLLHGSRYAERMPIGDMDVIKNADYEEVRRFYRDWYRPELMAVVAVGDVAPSKVESLIKSYFSDLKNPDNAPEREDYGVPEHEESFVKIVTDEEAPGIQVQLYYKHSPKAAATYRDYRNRLMRTLFGGMLTQRLDEIRQQPDAPFFFAGARYGNLVRGMDFFTTSGAVGPGKALRGLEAFIAENERVLRHGFTEAELERVKRSLANSSERSFKEMDKMESRSFVGRYVSHYLNGTFAEGEAQRYQLYQEILPSITLEEINGLGKELIREENRVIIITAPENQKEDLPDEQEVLALFDWVKESDLAPYEESPLGEELLLTMPEGGKVMERDHLESVDVTSITLSNGVKVHFKPTDFKNDEILFSGNSHGGTSLYPDEDHYSASYASVMVNVMGIGDFSPSELRKVLAGKNVQVTPNIGTYSERISGSTSPRDLELTLQLMHLYFTQPRRDDQLFEIYLHNQKNQLESAKVNPDFQFNRRVNEIISDGNKRALGIYDPGKLDSVSLERGLEIYRERFGNAANFEFLFTGNIDLDKVIPMVELYLGSLPGDPLVTDTYNNLGIRPPRDREERIEVGKDEKSQVIMYFSGETGYDLEKSQQLSYLGEILTIKLIETLREEIGGVYGVGARGSLLNIPEERFSFSVSFPCSPDNVDQLIEAVWREIRKIQENGPMQKDLEKVREAKRVALEENLKRNGFWHTQLSAALTAGMPLDTVLGAIDRVKGVTAEEVQDAAKTYLKQEHLLEIRRYPLEYAVK</sequence>